<dbReference type="Proteomes" id="UP000239494">
    <property type="component" value="Unassembled WGS sequence"/>
</dbReference>
<reference evidence="3 4" key="1">
    <citation type="submission" date="2018-03" db="EMBL/GenBank/DDBJ databases">
        <title>Genomic Encyclopedia of Archaeal and Bacterial Type Strains, Phase II (KMG-II): from individual species to whole genera.</title>
        <authorList>
            <person name="Goeker M."/>
        </authorList>
    </citation>
    <scope>NUCLEOTIDE SEQUENCE [LARGE SCALE GENOMIC DNA]</scope>
    <source>
        <strain evidence="3 4">DSM 44720</strain>
    </source>
</reference>
<gene>
    <name evidence="3" type="ORF">CLV43_113250</name>
</gene>
<dbReference type="PANTHER" id="PTHR38048">
    <property type="entry name" value="EXPRESSED PROTEIN"/>
    <property type="match status" value="1"/>
</dbReference>
<feature type="domain" description="Hemerythrin-like" evidence="2">
    <location>
        <begin position="58"/>
        <end position="201"/>
    </location>
</feature>
<keyword evidence="4" id="KW-1185">Reference proteome</keyword>
<evidence type="ECO:0000313" key="3">
    <source>
        <dbReference type="EMBL" id="PRY35823.1"/>
    </source>
</evidence>
<evidence type="ECO:0000256" key="1">
    <source>
        <dbReference type="SAM" id="MobiDB-lite"/>
    </source>
</evidence>
<proteinExistence type="predicted"/>
<evidence type="ECO:0000259" key="2">
    <source>
        <dbReference type="Pfam" id="PF01814"/>
    </source>
</evidence>
<comment type="caution">
    <text evidence="3">The sequence shown here is derived from an EMBL/GenBank/DDBJ whole genome shotgun (WGS) entry which is preliminary data.</text>
</comment>
<dbReference type="Pfam" id="PF01814">
    <property type="entry name" value="Hemerythrin"/>
    <property type="match status" value="1"/>
</dbReference>
<dbReference type="InterPro" id="IPR012312">
    <property type="entry name" value="Hemerythrin-like"/>
</dbReference>
<dbReference type="AlphaFoldDB" id="A0A2T0SR30"/>
<dbReference type="RefSeq" id="WP_106193415.1">
    <property type="nucleotide sequence ID" value="NZ_PVTF01000013.1"/>
</dbReference>
<feature type="region of interest" description="Disordered" evidence="1">
    <location>
        <begin position="1"/>
        <end position="49"/>
    </location>
</feature>
<dbReference type="PANTHER" id="PTHR38048:SF1">
    <property type="entry name" value="HEMERYTHRIN-LIKE DOMAIN-CONTAINING PROTEIN"/>
    <property type="match status" value="1"/>
</dbReference>
<accession>A0A2T0SR30</accession>
<sequence length="214" mass="23343">MSDHATGGWVTRRTGLVPSAAPSTRSSAKSVLSEADRPSAPEPDEGVRFSRRGLSAGHHLIAVHDHYRAELAKVRQILRRVKEGETGIGEARGELNGLTIRATNWTLHGACQAQCVSLTQHHGMETGQIFPHLRRSQRDLGAVLDRLTEEHHAIHTVLEGVDAALVHLAGDPTDFGPITEAVDLLTDTLLSHFAYEERELVAPLSRHGFFPGQL</sequence>
<dbReference type="EMBL" id="PVTF01000013">
    <property type="protein sequence ID" value="PRY35823.1"/>
    <property type="molecule type" value="Genomic_DNA"/>
</dbReference>
<dbReference type="OrthoDB" id="9775082at2"/>
<name>A0A2T0SR30_9PSEU</name>
<protein>
    <submittedName>
        <fullName evidence="3">Hemerythrin HHE cation binding domain-containing protein</fullName>
    </submittedName>
</protein>
<feature type="compositionally biased region" description="Polar residues" evidence="1">
    <location>
        <begin position="21"/>
        <end position="30"/>
    </location>
</feature>
<dbReference type="Gene3D" id="1.20.120.520">
    <property type="entry name" value="nmb1532 protein domain like"/>
    <property type="match status" value="1"/>
</dbReference>
<evidence type="ECO:0000313" key="4">
    <source>
        <dbReference type="Proteomes" id="UP000239494"/>
    </source>
</evidence>
<organism evidence="3 4">
    <name type="scientific">Umezawaea tangerina</name>
    <dbReference type="NCBI Taxonomy" id="84725"/>
    <lineage>
        <taxon>Bacteria</taxon>
        <taxon>Bacillati</taxon>
        <taxon>Actinomycetota</taxon>
        <taxon>Actinomycetes</taxon>
        <taxon>Pseudonocardiales</taxon>
        <taxon>Pseudonocardiaceae</taxon>
        <taxon>Umezawaea</taxon>
    </lineage>
</organism>
<dbReference type="InterPro" id="IPR053206">
    <property type="entry name" value="Dimeric_xanthone_biosynth"/>
</dbReference>